<dbReference type="CDD" id="cd18800">
    <property type="entry name" value="SF2_C_EcoR124I-like"/>
    <property type="match status" value="1"/>
</dbReference>
<organism evidence="15 16">
    <name type="scientific">Hyella patelloides LEGE 07179</name>
    <dbReference type="NCBI Taxonomy" id="945734"/>
    <lineage>
        <taxon>Bacteria</taxon>
        <taxon>Bacillati</taxon>
        <taxon>Cyanobacteriota</taxon>
        <taxon>Cyanophyceae</taxon>
        <taxon>Pleurocapsales</taxon>
        <taxon>Hyellaceae</taxon>
        <taxon>Hyella</taxon>
    </lineage>
</organism>
<keyword evidence="4" id="KW-0540">Nuclease</keyword>
<name>A0A563VPT8_9CYAN</name>
<keyword evidence="6" id="KW-0680">Restriction system</keyword>
<evidence type="ECO:0000256" key="8">
    <source>
        <dbReference type="ARBA" id="ARBA00022801"/>
    </source>
</evidence>
<dbReference type="InterPro" id="IPR007409">
    <property type="entry name" value="Restrct_endonuc_type1_HsdR_N"/>
</dbReference>
<dbReference type="Pfam" id="PF11867">
    <property type="entry name" value="T1RH-like_C"/>
    <property type="match status" value="1"/>
</dbReference>
<evidence type="ECO:0000256" key="4">
    <source>
        <dbReference type="ARBA" id="ARBA00022722"/>
    </source>
</evidence>
<dbReference type="Gene3D" id="3.40.50.300">
    <property type="entry name" value="P-loop containing nucleotide triphosphate hydrolases"/>
    <property type="match status" value="1"/>
</dbReference>
<evidence type="ECO:0000259" key="12">
    <source>
        <dbReference type="Pfam" id="PF04313"/>
    </source>
</evidence>
<evidence type="ECO:0000313" key="15">
    <source>
        <dbReference type="EMBL" id="VEP13482.1"/>
    </source>
</evidence>
<dbReference type="InterPro" id="IPR021810">
    <property type="entry name" value="T1RH-like_C"/>
</dbReference>
<proteinExistence type="inferred from homology"/>
<dbReference type="Pfam" id="PF22679">
    <property type="entry name" value="T1R_D3-like"/>
    <property type="match status" value="1"/>
</dbReference>
<keyword evidence="16" id="KW-1185">Reference proteome</keyword>
<dbReference type="GO" id="GO:0009307">
    <property type="term" value="P:DNA restriction-modification system"/>
    <property type="evidence" value="ECO:0007669"/>
    <property type="project" value="UniProtKB-KW"/>
</dbReference>
<evidence type="ECO:0000256" key="6">
    <source>
        <dbReference type="ARBA" id="ARBA00022747"/>
    </source>
</evidence>
<dbReference type="InterPro" id="IPR051268">
    <property type="entry name" value="Type-I_R_enzyme_R_subunit"/>
</dbReference>
<feature type="domain" description="Restriction endonuclease type I HsdR N-terminal" evidence="12">
    <location>
        <begin position="8"/>
        <end position="154"/>
    </location>
</feature>
<keyword evidence="7" id="KW-0255">Endonuclease</keyword>
<dbReference type="InterPro" id="IPR027417">
    <property type="entry name" value="P-loop_NTPase"/>
</dbReference>
<feature type="domain" description="Type I restriction enzyme HindI endonuclease subunit-like C-terminal" evidence="13">
    <location>
        <begin position="412"/>
        <end position="727"/>
    </location>
</feature>
<dbReference type="InterPro" id="IPR055180">
    <property type="entry name" value="HsdR_RecA-like_helicase_dom_2"/>
</dbReference>
<dbReference type="AlphaFoldDB" id="A0A563VPT8"/>
<evidence type="ECO:0000256" key="11">
    <source>
        <dbReference type="SAM" id="Coils"/>
    </source>
</evidence>
<dbReference type="CDD" id="cd22332">
    <property type="entry name" value="HsdR_N"/>
    <property type="match status" value="1"/>
</dbReference>
<evidence type="ECO:0000259" key="14">
    <source>
        <dbReference type="Pfam" id="PF22679"/>
    </source>
</evidence>
<accession>A0A563VPT8</accession>
<dbReference type="GO" id="GO:0009035">
    <property type="term" value="F:type I site-specific deoxyribonuclease activity"/>
    <property type="evidence" value="ECO:0007669"/>
    <property type="project" value="UniProtKB-EC"/>
</dbReference>
<dbReference type="RefSeq" id="WP_144864490.1">
    <property type="nucleotide sequence ID" value="NZ_LR213781.1"/>
</dbReference>
<dbReference type="PANTHER" id="PTHR30195:SF15">
    <property type="entry name" value="TYPE I RESTRICTION ENZYME HINDI ENDONUCLEASE SUBUNIT"/>
    <property type="match status" value="1"/>
</dbReference>
<evidence type="ECO:0000259" key="13">
    <source>
        <dbReference type="Pfam" id="PF11867"/>
    </source>
</evidence>
<feature type="domain" description="Restriction endonuclease type I HsdR second RecA-like helicase" evidence="14">
    <location>
        <begin position="235"/>
        <end position="384"/>
    </location>
</feature>
<comment type="catalytic activity">
    <reaction evidence="1">
        <text>Endonucleolytic cleavage of DNA to give random double-stranded fragments with terminal 5'-phosphates, ATP is simultaneously hydrolyzed.</text>
        <dbReference type="EC" id="3.1.21.3"/>
    </reaction>
</comment>
<dbReference type="OrthoDB" id="9758243at2"/>
<keyword evidence="11" id="KW-0175">Coiled coil</keyword>
<evidence type="ECO:0000256" key="7">
    <source>
        <dbReference type="ARBA" id="ARBA00022759"/>
    </source>
</evidence>
<evidence type="ECO:0000313" key="16">
    <source>
        <dbReference type="Proteomes" id="UP000320055"/>
    </source>
</evidence>
<dbReference type="Proteomes" id="UP000320055">
    <property type="component" value="Unassembled WGS sequence"/>
</dbReference>
<gene>
    <name evidence="15" type="ORF">H1P_200014</name>
</gene>
<evidence type="ECO:0000256" key="9">
    <source>
        <dbReference type="ARBA" id="ARBA00022840"/>
    </source>
</evidence>
<evidence type="ECO:0000256" key="10">
    <source>
        <dbReference type="ARBA" id="ARBA00023125"/>
    </source>
</evidence>
<evidence type="ECO:0000256" key="3">
    <source>
        <dbReference type="ARBA" id="ARBA00012654"/>
    </source>
</evidence>
<comment type="similarity">
    <text evidence="2">Belongs to the HsdR family.</text>
</comment>
<evidence type="ECO:0000256" key="5">
    <source>
        <dbReference type="ARBA" id="ARBA00022741"/>
    </source>
</evidence>
<feature type="coiled-coil region" evidence="11">
    <location>
        <begin position="152"/>
        <end position="179"/>
    </location>
</feature>
<reference evidence="15 16" key="1">
    <citation type="submission" date="2019-01" db="EMBL/GenBank/DDBJ databases">
        <authorList>
            <person name="Brito A."/>
        </authorList>
    </citation>
    <scope>NUCLEOTIDE SEQUENCE [LARGE SCALE GENOMIC DNA]</scope>
    <source>
        <strain evidence="15">1</strain>
    </source>
</reference>
<keyword evidence="10" id="KW-0238">DNA-binding</keyword>
<keyword evidence="8" id="KW-0378">Hydrolase</keyword>
<dbReference type="EC" id="3.1.21.3" evidence="3"/>
<dbReference type="PANTHER" id="PTHR30195">
    <property type="entry name" value="TYPE I SITE-SPECIFIC DEOXYRIBONUCLEASE PROTEIN SUBUNIT M AND R"/>
    <property type="match status" value="1"/>
</dbReference>
<dbReference type="Pfam" id="PF04313">
    <property type="entry name" value="HSDR_N"/>
    <property type="match status" value="1"/>
</dbReference>
<dbReference type="GO" id="GO:0003677">
    <property type="term" value="F:DNA binding"/>
    <property type="evidence" value="ECO:0007669"/>
    <property type="project" value="UniProtKB-KW"/>
</dbReference>
<keyword evidence="5" id="KW-0547">Nucleotide-binding</keyword>
<protein>
    <recommendedName>
        <fullName evidence="3">type I site-specific deoxyribonuclease</fullName>
        <ecNumber evidence="3">3.1.21.3</ecNumber>
    </recommendedName>
</protein>
<dbReference type="GO" id="GO:0005524">
    <property type="term" value="F:ATP binding"/>
    <property type="evidence" value="ECO:0007669"/>
    <property type="project" value="UniProtKB-KW"/>
</dbReference>
<keyword evidence="9" id="KW-0067">ATP-binding</keyword>
<sequence length="734" mass="85425">MKKPHPDSEDALELRTIELFKEIGWNKTANCYHEWQDDKSTLGRNSRKEVVLVPQLRKALTRLNPDLSTAAIDLAIEELTRSRSTLSLENANREIYRLLKDGVKVKTFRRNVSQDANDEEVLETVKVIDWNNPSNNDFFLASQFWISGEIYTRRYENRIPELQLTNDDLNENVRDIIENAMLDESQENKLERQCSREYNLIVRDDRLDKIAADIVTHFLARGFQGKAMVISIDRFTAIKMYDKVQHYWQQHLNQLRRQLQVSRFTEFGLKKIQKEIRYLESTDMAVIISSSQNEVEDFQNKGLDITHHRHRLANESPGLDEKFKDTNNPLRIVFVCAMWITGFDAPSCSTVYLDKPMKNHTLMQTIARANRVFKEKVNGLIVDYIGVFRNLQEALAIYGSASGGGVEEGDTPVNPKTVLVQELREAITEAKDFCKQKGIDLNKLDTTQDAFERAKVWDEAVEAVVVREEVKKLYFALSANVTRLYKAILPDTTANEFSKTQMLLEKLAIKIRQELPETDISEVMEEVEELLDESIIAGEFIIPDTPRQLVDLSQLDLEQLKQKFQTGYKHTEAEKLKGTVHRKLQQMVEFNKTRLNYFEKYQKMIEEYNSGSRNVDWFFTELLGFAQELNEEEKRAISQKLTEEELAIFDLLTKPNINLSKQEEKEVKQIAQELLATLKQEKLVIDWRKRQQTRASVEVAIKDVLDRLPQSYSDEMYERKCNEVYQHIYDSYAG</sequence>
<evidence type="ECO:0000256" key="1">
    <source>
        <dbReference type="ARBA" id="ARBA00000851"/>
    </source>
</evidence>
<dbReference type="EMBL" id="CAACVJ010000113">
    <property type="protein sequence ID" value="VEP13482.1"/>
    <property type="molecule type" value="Genomic_DNA"/>
</dbReference>
<evidence type="ECO:0000256" key="2">
    <source>
        <dbReference type="ARBA" id="ARBA00008598"/>
    </source>
</evidence>